<reference evidence="2" key="2">
    <citation type="submission" date="2024-04" db="EMBL/GenBank/DDBJ databases">
        <authorList>
            <person name="Chen Y."/>
            <person name="Shah S."/>
            <person name="Dougan E. K."/>
            <person name="Thang M."/>
            <person name="Chan C."/>
        </authorList>
    </citation>
    <scope>NUCLEOTIDE SEQUENCE [LARGE SCALE GENOMIC DNA]</scope>
</reference>
<keyword evidence="3" id="KW-1185">Reference proteome</keyword>
<accession>A0A9P1DIY9</accession>
<protein>
    <submittedName>
        <fullName evidence="1">Uncharacterized protein</fullName>
    </submittedName>
</protein>
<comment type="caution">
    <text evidence="1">The sequence shown here is derived from an EMBL/GenBank/DDBJ whole genome shotgun (WGS) entry which is preliminary data.</text>
</comment>
<dbReference type="EMBL" id="CAMXCT030005001">
    <property type="protein sequence ID" value="CAL4798330.1"/>
    <property type="molecule type" value="Genomic_DNA"/>
</dbReference>
<name>A0A9P1DIY9_9DINO</name>
<dbReference type="Proteomes" id="UP001152797">
    <property type="component" value="Unassembled WGS sequence"/>
</dbReference>
<dbReference type="AlphaFoldDB" id="A0A9P1DIY9"/>
<evidence type="ECO:0000313" key="2">
    <source>
        <dbReference type="EMBL" id="CAL1164393.1"/>
    </source>
</evidence>
<dbReference type="OrthoDB" id="10667391at2759"/>
<proteinExistence type="predicted"/>
<dbReference type="EMBL" id="CAMXCT010005001">
    <property type="protein sequence ID" value="CAI4011018.1"/>
    <property type="molecule type" value="Genomic_DNA"/>
</dbReference>
<dbReference type="EMBL" id="CAMXCT020005001">
    <property type="protein sequence ID" value="CAL1164393.1"/>
    <property type="molecule type" value="Genomic_DNA"/>
</dbReference>
<gene>
    <name evidence="1" type="ORF">C1SCF055_LOCUS36226</name>
</gene>
<reference evidence="1" key="1">
    <citation type="submission" date="2022-10" db="EMBL/GenBank/DDBJ databases">
        <authorList>
            <person name="Chen Y."/>
            <person name="Dougan E. K."/>
            <person name="Chan C."/>
            <person name="Rhodes N."/>
            <person name="Thang M."/>
        </authorList>
    </citation>
    <scope>NUCLEOTIDE SEQUENCE</scope>
</reference>
<evidence type="ECO:0000313" key="3">
    <source>
        <dbReference type="Proteomes" id="UP001152797"/>
    </source>
</evidence>
<evidence type="ECO:0000313" key="1">
    <source>
        <dbReference type="EMBL" id="CAI4011018.1"/>
    </source>
</evidence>
<sequence length="108" mass="11797">MADLKFSVKGSMLENVPISENFYATSQDAKLFRYLCDDYKASEDSDDKRNSVIVAIKSGGDLGGTIAYFGDINAEPTTQVLMINLLRQSPISVSIPYGTQVNSVHSAR</sequence>
<organism evidence="1">
    <name type="scientific">Cladocopium goreaui</name>
    <dbReference type="NCBI Taxonomy" id="2562237"/>
    <lineage>
        <taxon>Eukaryota</taxon>
        <taxon>Sar</taxon>
        <taxon>Alveolata</taxon>
        <taxon>Dinophyceae</taxon>
        <taxon>Suessiales</taxon>
        <taxon>Symbiodiniaceae</taxon>
        <taxon>Cladocopium</taxon>
    </lineage>
</organism>